<dbReference type="GO" id="GO:0016920">
    <property type="term" value="F:pyroglutamyl-peptidase activity"/>
    <property type="evidence" value="ECO:0007669"/>
    <property type="project" value="UniProtKB-EC"/>
</dbReference>
<dbReference type="NCBIfam" id="TIGR00504">
    <property type="entry name" value="pyro_pdase"/>
    <property type="match status" value="1"/>
</dbReference>
<reference evidence="12 13" key="1">
    <citation type="submission" date="2022-01" db="EMBL/GenBank/DDBJ databases">
        <title>Whole genome-based taxonomy of the Shewanellaceae.</title>
        <authorList>
            <person name="Martin-Rodriguez A.J."/>
        </authorList>
    </citation>
    <scope>NUCLEOTIDE SEQUENCE [LARGE SCALE GENOMIC DNA]</scope>
    <source>
        <strain evidence="12 13">DSM 21332</strain>
    </source>
</reference>
<evidence type="ECO:0000256" key="3">
    <source>
        <dbReference type="ARBA" id="ARBA00004496"/>
    </source>
</evidence>
<feature type="active site" evidence="9 11">
    <location>
        <position position="143"/>
    </location>
</feature>
<dbReference type="PROSITE" id="PS01334">
    <property type="entry name" value="PYRASE_CYS"/>
    <property type="match status" value="1"/>
</dbReference>
<comment type="similarity">
    <text evidence="4 9">Belongs to the peptidase C15 family.</text>
</comment>
<evidence type="ECO:0000256" key="4">
    <source>
        <dbReference type="ARBA" id="ARBA00006641"/>
    </source>
</evidence>
<dbReference type="SUPFAM" id="SSF53182">
    <property type="entry name" value="Pyrrolidone carboxyl peptidase (pyroglutamate aminopeptidase)"/>
    <property type="match status" value="1"/>
</dbReference>
<dbReference type="CDD" id="cd00501">
    <property type="entry name" value="Peptidase_C15"/>
    <property type="match status" value="1"/>
</dbReference>
<dbReference type="RefSeq" id="WP_249250765.1">
    <property type="nucleotide sequence ID" value="NZ_JAKIKT010000012.1"/>
</dbReference>
<dbReference type="InterPro" id="IPR000816">
    <property type="entry name" value="Peptidase_C15"/>
</dbReference>
<gene>
    <name evidence="9 12" type="primary">pcp</name>
    <name evidence="12" type="ORF">L2725_20985</name>
</gene>
<keyword evidence="6 9" id="KW-0645">Protease</keyword>
<dbReference type="InterPro" id="IPR029762">
    <property type="entry name" value="PGP-I_bact-type"/>
</dbReference>
<name>A0ABT0NCN1_9GAMM</name>
<keyword evidence="8 9" id="KW-0788">Thiol protease</keyword>
<keyword evidence="5 9" id="KW-0963">Cytoplasm</keyword>
<evidence type="ECO:0000256" key="1">
    <source>
        <dbReference type="ARBA" id="ARBA00001770"/>
    </source>
</evidence>
<evidence type="ECO:0000256" key="10">
    <source>
        <dbReference type="PROSITE-ProRule" id="PRU10076"/>
    </source>
</evidence>
<dbReference type="PROSITE" id="PS01333">
    <property type="entry name" value="PYRASE_GLU"/>
    <property type="match status" value="1"/>
</dbReference>
<comment type="catalytic activity">
    <reaction evidence="1 9 10">
        <text>Release of an N-terminal pyroglutamyl group from a polypeptide, the second amino acid generally not being Pro.</text>
        <dbReference type="EC" id="3.4.19.3"/>
    </reaction>
</comment>
<proteinExistence type="inferred from homology"/>
<dbReference type="Proteomes" id="UP001202831">
    <property type="component" value="Unassembled WGS sequence"/>
</dbReference>
<feature type="active site" evidence="9">
    <location>
        <position position="165"/>
    </location>
</feature>
<keyword evidence="13" id="KW-1185">Reference proteome</keyword>
<dbReference type="Pfam" id="PF01470">
    <property type="entry name" value="Peptidase_C15"/>
    <property type="match status" value="1"/>
</dbReference>
<evidence type="ECO:0000256" key="5">
    <source>
        <dbReference type="ARBA" id="ARBA00022490"/>
    </source>
</evidence>
<dbReference type="InterPro" id="IPR033693">
    <property type="entry name" value="PGPEP1_Glu_AS"/>
</dbReference>
<dbReference type="InterPro" id="IPR033694">
    <property type="entry name" value="PGPEP1_Cys_AS"/>
</dbReference>
<dbReference type="Gene3D" id="3.40.630.20">
    <property type="entry name" value="Peptidase C15, pyroglutamyl peptidase I-like"/>
    <property type="match status" value="1"/>
</dbReference>
<evidence type="ECO:0000256" key="9">
    <source>
        <dbReference type="HAMAP-Rule" id="MF_00417"/>
    </source>
</evidence>
<evidence type="ECO:0000313" key="12">
    <source>
        <dbReference type="EMBL" id="MCL2916214.1"/>
    </source>
</evidence>
<dbReference type="PIRSF" id="PIRSF015592">
    <property type="entry name" value="Prld-crbxl_pptds"/>
    <property type="match status" value="1"/>
</dbReference>
<dbReference type="NCBIfam" id="NF009676">
    <property type="entry name" value="PRK13197.1"/>
    <property type="match status" value="1"/>
</dbReference>
<comment type="subunit">
    <text evidence="9">Homotetramer.</text>
</comment>
<feature type="active site" evidence="9 10">
    <location>
        <position position="80"/>
    </location>
</feature>
<comment type="function">
    <text evidence="2 9">Removes 5-oxoproline from various penultimate amino acid residues except L-proline.</text>
</comment>
<evidence type="ECO:0000313" key="13">
    <source>
        <dbReference type="Proteomes" id="UP001202831"/>
    </source>
</evidence>
<organism evidence="12 13">
    <name type="scientific">Shewanella corallii</name>
    <dbReference type="NCBI Taxonomy" id="560080"/>
    <lineage>
        <taxon>Bacteria</taxon>
        <taxon>Pseudomonadati</taxon>
        <taxon>Pseudomonadota</taxon>
        <taxon>Gammaproteobacteria</taxon>
        <taxon>Alteromonadales</taxon>
        <taxon>Shewanellaceae</taxon>
        <taxon>Shewanella</taxon>
    </lineage>
</organism>
<protein>
    <recommendedName>
        <fullName evidence="9">Pyrrolidone-carboxylate peptidase</fullName>
        <ecNumber evidence="9">3.4.19.3</ecNumber>
    </recommendedName>
    <alternativeName>
        <fullName evidence="9">5-oxoprolyl-peptidase</fullName>
    </alternativeName>
    <alternativeName>
        <fullName evidence="9">Pyroglutamyl-peptidase I</fullName>
        <shortName evidence="9">PGP-I</shortName>
        <shortName evidence="9">Pyrase</shortName>
    </alternativeName>
</protein>
<dbReference type="EC" id="3.4.19.3" evidence="9"/>
<dbReference type="PANTHER" id="PTHR23402">
    <property type="entry name" value="PROTEASE FAMILY C15 PYROGLUTAMYL-PEPTIDASE I-RELATED"/>
    <property type="match status" value="1"/>
</dbReference>
<dbReference type="PANTHER" id="PTHR23402:SF1">
    <property type="entry name" value="PYROGLUTAMYL-PEPTIDASE I"/>
    <property type="match status" value="1"/>
</dbReference>
<dbReference type="PRINTS" id="PR00706">
    <property type="entry name" value="PYROGLUPTASE"/>
</dbReference>
<evidence type="ECO:0000256" key="11">
    <source>
        <dbReference type="PROSITE-ProRule" id="PRU10077"/>
    </source>
</evidence>
<dbReference type="InterPro" id="IPR016125">
    <property type="entry name" value="Peptidase_C15-like"/>
</dbReference>
<keyword evidence="7 9" id="KW-0378">Hydrolase</keyword>
<sequence>MKKILITGFEPFGGASINPALEAVKRLEGLALNGGTIVTCQVPVVRFKAVDAVIKAIETHQPDCVITVGQAAGRAGITPERVAINVDDFRIPDNEGIQVVDQPIVEGGPDAYFSTLPIKAMTKAMQDCGIPAQVSNTAGTFVCNHLFYGVQHYLGDSHIRHGFVHIPLLPEQATDGNQAAMSLEMITEGLAIAAQAVIDHEVDITQGAGTIC</sequence>
<comment type="subcellular location">
    <subcellularLocation>
        <location evidence="3 9">Cytoplasm</location>
    </subcellularLocation>
</comment>
<dbReference type="EMBL" id="JAKIKT010000012">
    <property type="protein sequence ID" value="MCL2916214.1"/>
    <property type="molecule type" value="Genomic_DNA"/>
</dbReference>
<evidence type="ECO:0000256" key="8">
    <source>
        <dbReference type="ARBA" id="ARBA00022807"/>
    </source>
</evidence>
<dbReference type="InterPro" id="IPR036440">
    <property type="entry name" value="Peptidase_C15-like_sf"/>
</dbReference>
<evidence type="ECO:0000256" key="6">
    <source>
        <dbReference type="ARBA" id="ARBA00022670"/>
    </source>
</evidence>
<accession>A0ABT0NCN1</accession>
<evidence type="ECO:0000256" key="2">
    <source>
        <dbReference type="ARBA" id="ARBA00002280"/>
    </source>
</evidence>
<comment type="caution">
    <text evidence="12">The sequence shown here is derived from an EMBL/GenBank/DDBJ whole genome shotgun (WGS) entry which is preliminary data.</text>
</comment>
<dbReference type="HAMAP" id="MF_00417">
    <property type="entry name" value="Pyrrolid_peptidase"/>
    <property type="match status" value="1"/>
</dbReference>
<evidence type="ECO:0000256" key="7">
    <source>
        <dbReference type="ARBA" id="ARBA00022801"/>
    </source>
</evidence>